<keyword evidence="3" id="KW-1185">Reference proteome</keyword>
<feature type="region of interest" description="Disordered" evidence="1">
    <location>
        <begin position="141"/>
        <end position="211"/>
    </location>
</feature>
<proteinExistence type="predicted"/>
<gene>
    <name evidence="2" type="ORF">K466DRAFT_597272</name>
</gene>
<dbReference type="Proteomes" id="UP000308197">
    <property type="component" value="Unassembled WGS sequence"/>
</dbReference>
<dbReference type="EMBL" id="ML211057">
    <property type="protein sequence ID" value="TFK90036.1"/>
    <property type="molecule type" value="Genomic_DNA"/>
</dbReference>
<feature type="compositionally biased region" description="Polar residues" evidence="1">
    <location>
        <begin position="169"/>
        <end position="180"/>
    </location>
</feature>
<dbReference type="AlphaFoldDB" id="A0A5C3PKF7"/>
<protein>
    <submittedName>
        <fullName evidence="2">Uncharacterized protein</fullName>
    </submittedName>
</protein>
<dbReference type="STRING" id="1314778.A0A5C3PKF7"/>
<organism evidence="2 3">
    <name type="scientific">Polyporus arcularius HHB13444</name>
    <dbReference type="NCBI Taxonomy" id="1314778"/>
    <lineage>
        <taxon>Eukaryota</taxon>
        <taxon>Fungi</taxon>
        <taxon>Dikarya</taxon>
        <taxon>Basidiomycota</taxon>
        <taxon>Agaricomycotina</taxon>
        <taxon>Agaricomycetes</taxon>
        <taxon>Polyporales</taxon>
        <taxon>Polyporaceae</taxon>
        <taxon>Polyporus</taxon>
    </lineage>
</organism>
<evidence type="ECO:0000256" key="1">
    <source>
        <dbReference type="SAM" id="MobiDB-lite"/>
    </source>
</evidence>
<evidence type="ECO:0000313" key="2">
    <source>
        <dbReference type="EMBL" id="TFK90036.1"/>
    </source>
</evidence>
<accession>A0A5C3PKF7</accession>
<sequence length="332" mass="36655">MQSAVEAVCTQNIDLTAFPALLRFAQFEKLDDAVKWLKDFSEVRRQHCKPCVKARRKCILHNGSSVCCRPCFTLETKEECTHQTEMVQRDHSAAVSCHPYSEASEQGLTTVPDLFEWKSKRDHRKPKKALRNSISCGAEYVHDEKEDTDEGGRLSHVNADDAADHSDQVDNANATTTQPGVATEAKGTQRGGGVTPVTQSSAQVAPSVVARRKGRKVTKAATGLKISSRKETTDGDTAILKDIPSLLRHLVQSGDRTLQNSDDLLRLKRRRYQLSSDSESEDKDKRPRTDVPAAARQSDFTPHTGLHKNDVAGPSRPAVRKDAVAEPPRRAP</sequence>
<dbReference type="InParanoid" id="A0A5C3PKF7"/>
<feature type="compositionally biased region" description="Basic and acidic residues" evidence="1">
    <location>
        <begin position="141"/>
        <end position="168"/>
    </location>
</feature>
<name>A0A5C3PKF7_9APHY</name>
<evidence type="ECO:0000313" key="3">
    <source>
        <dbReference type="Proteomes" id="UP000308197"/>
    </source>
</evidence>
<reference evidence="2 3" key="1">
    <citation type="journal article" date="2019" name="Nat. Ecol. Evol.">
        <title>Megaphylogeny resolves global patterns of mushroom evolution.</title>
        <authorList>
            <person name="Varga T."/>
            <person name="Krizsan K."/>
            <person name="Foldi C."/>
            <person name="Dima B."/>
            <person name="Sanchez-Garcia M."/>
            <person name="Sanchez-Ramirez S."/>
            <person name="Szollosi G.J."/>
            <person name="Szarkandi J.G."/>
            <person name="Papp V."/>
            <person name="Albert L."/>
            <person name="Andreopoulos W."/>
            <person name="Angelini C."/>
            <person name="Antonin V."/>
            <person name="Barry K.W."/>
            <person name="Bougher N.L."/>
            <person name="Buchanan P."/>
            <person name="Buyck B."/>
            <person name="Bense V."/>
            <person name="Catcheside P."/>
            <person name="Chovatia M."/>
            <person name="Cooper J."/>
            <person name="Damon W."/>
            <person name="Desjardin D."/>
            <person name="Finy P."/>
            <person name="Geml J."/>
            <person name="Haridas S."/>
            <person name="Hughes K."/>
            <person name="Justo A."/>
            <person name="Karasinski D."/>
            <person name="Kautmanova I."/>
            <person name="Kiss B."/>
            <person name="Kocsube S."/>
            <person name="Kotiranta H."/>
            <person name="LaButti K.M."/>
            <person name="Lechner B.E."/>
            <person name="Liimatainen K."/>
            <person name="Lipzen A."/>
            <person name="Lukacs Z."/>
            <person name="Mihaltcheva S."/>
            <person name="Morgado L.N."/>
            <person name="Niskanen T."/>
            <person name="Noordeloos M.E."/>
            <person name="Ohm R.A."/>
            <person name="Ortiz-Santana B."/>
            <person name="Ovrebo C."/>
            <person name="Racz N."/>
            <person name="Riley R."/>
            <person name="Savchenko A."/>
            <person name="Shiryaev A."/>
            <person name="Soop K."/>
            <person name="Spirin V."/>
            <person name="Szebenyi C."/>
            <person name="Tomsovsky M."/>
            <person name="Tulloss R.E."/>
            <person name="Uehling J."/>
            <person name="Grigoriev I.V."/>
            <person name="Vagvolgyi C."/>
            <person name="Papp T."/>
            <person name="Martin F.M."/>
            <person name="Miettinen O."/>
            <person name="Hibbett D.S."/>
            <person name="Nagy L.G."/>
        </authorList>
    </citation>
    <scope>NUCLEOTIDE SEQUENCE [LARGE SCALE GENOMIC DNA]</scope>
    <source>
        <strain evidence="2 3">HHB13444</strain>
    </source>
</reference>
<feature type="region of interest" description="Disordered" evidence="1">
    <location>
        <begin position="273"/>
        <end position="332"/>
    </location>
</feature>
<feature type="compositionally biased region" description="Basic and acidic residues" evidence="1">
    <location>
        <begin position="319"/>
        <end position="332"/>
    </location>
</feature>